<dbReference type="eggNOG" id="COG2960">
    <property type="taxonomic scope" value="Bacteria"/>
</dbReference>
<keyword evidence="2" id="KW-1185">Reference proteome</keyword>
<evidence type="ECO:0000313" key="2">
    <source>
        <dbReference type="Proteomes" id="UP000004947"/>
    </source>
</evidence>
<dbReference type="Pfam" id="PF07586">
    <property type="entry name" value="HXXSHH"/>
    <property type="match status" value="1"/>
</dbReference>
<protein>
    <submittedName>
        <fullName evidence="1">Uncharacterized protein</fullName>
    </submittedName>
</protein>
<evidence type="ECO:0000313" key="1">
    <source>
        <dbReference type="EMBL" id="EDM25928.1"/>
    </source>
</evidence>
<name>A6DR40_9BACT</name>
<accession>A6DR40</accession>
<dbReference type="Proteomes" id="UP000004947">
    <property type="component" value="Unassembled WGS sequence"/>
</dbReference>
<organism evidence="1 2">
    <name type="scientific">Lentisphaera araneosa HTCC2155</name>
    <dbReference type="NCBI Taxonomy" id="313628"/>
    <lineage>
        <taxon>Bacteria</taxon>
        <taxon>Pseudomonadati</taxon>
        <taxon>Lentisphaerota</taxon>
        <taxon>Lentisphaeria</taxon>
        <taxon>Lentisphaerales</taxon>
        <taxon>Lentisphaeraceae</taxon>
        <taxon>Lentisphaera</taxon>
    </lineage>
</organism>
<dbReference type="OrthoDB" id="9146593at2"/>
<dbReference type="EMBL" id="ABCK01000022">
    <property type="protein sequence ID" value="EDM25928.1"/>
    <property type="molecule type" value="Genomic_DNA"/>
</dbReference>
<dbReference type="AlphaFoldDB" id="A6DR40"/>
<comment type="caution">
    <text evidence="1">The sequence shown here is derived from an EMBL/GenBank/DDBJ whole genome shotgun (WGS) entry which is preliminary data.</text>
</comment>
<proteinExistence type="predicted"/>
<sequence length="402" mass="45243">MIDRRDLLKLSALGLAAPSQMVAATKGQAPRVKLKKNVVLVCLDLGLYAGNHREGGAACKYMTQYFSEFKKDMTFLQGISQPGLGGGHEVEEGTFTGLAYKDRSHYPERQFISLDQKLAMGSVQETRNKLLYHQVNRGKFVSWNQFAQPMPAHQGLNAFHEHIFSKTDLDKEKAYIKRERDILESLARNLRRYGKGRPQDIDLKASVAYQIEVLNEKEKWLKVKKPYLKKAFSESAEKSPLPNCHHNYRLVYEALEKQQSKIAVLQFGGGLTRNLDGITHGYHTLSHHGGYSERIYELEIIDDKILGGLRKFIRDLKQGGLLDDTIVLFHCGMADASRHTNKNGAAFLFGGGFNHKTHLQCAEGKDVKITSSQLFSSILKQSGFRDLNFNGNNTVIPQLFGA</sequence>
<dbReference type="InterPro" id="IPR011447">
    <property type="entry name" value="DUF1552"/>
</dbReference>
<reference evidence="1 2" key="1">
    <citation type="journal article" date="2010" name="J. Bacteriol.">
        <title>Genome sequence of Lentisphaera araneosa HTCC2155T, the type species of the order Lentisphaerales in the phylum Lentisphaerae.</title>
        <authorList>
            <person name="Thrash J.C."/>
            <person name="Cho J.C."/>
            <person name="Vergin K.L."/>
            <person name="Morris R.M."/>
            <person name="Giovannoni S.J."/>
        </authorList>
    </citation>
    <scope>NUCLEOTIDE SEQUENCE [LARGE SCALE GENOMIC DNA]</scope>
    <source>
        <strain evidence="1 2">HTCC2155</strain>
    </source>
</reference>
<dbReference type="RefSeq" id="WP_007280312.1">
    <property type="nucleotide sequence ID" value="NZ_ABCK01000022.1"/>
</dbReference>
<gene>
    <name evidence="1" type="ORF">LNTAR_07794</name>
</gene>